<sequence>MIRSSLLLALPGFARLLLPENTLPRASIDNSRSLGHNHNKQLGSASHSRKHHNFILISSNI</sequence>
<organism evidence="2 3">
    <name type="scientific">Pyronema omphalodes (strain CBS 100304)</name>
    <name type="common">Pyronema confluens</name>
    <dbReference type="NCBI Taxonomy" id="1076935"/>
    <lineage>
        <taxon>Eukaryota</taxon>
        <taxon>Fungi</taxon>
        <taxon>Dikarya</taxon>
        <taxon>Ascomycota</taxon>
        <taxon>Pezizomycotina</taxon>
        <taxon>Pezizomycetes</taxon>
        <taxon>Pezizales</taxon>
        <taxon>Pyronemataceae</taxon>
        <taxon>Pyronema</taxon>
    </lineage>
</organism>
<gene>
    <name evidence="2" type="ORF">PCON_09768</name>
</gene>
<evidence type="ECO:0000313" key="2">
    <source>
        <dbReference type="EMBL" id="CCX10175.1"/>
    </source>
</evidence>
<proteinExistence type="predicted"/>
<feature type="signal peptide" evidence="1">
    <location>
        <begin position="1"/>
        <end position="16"/>
    </location>
</feature>
<keyword evidence="3" id="KW-1185">Reference proteome</keyword>
<dbReference type="Proteomes" id="UP000018144">
    <property type="component" value="Unassembled WGS sequence"/>
</dbReference>
<dbReference type="AlphaFoldDB" id="U4L210"/>
<name>U4L210_PYROM</name>
<accession>U4L210</accession>
<evidence type="ECO:0000313" key="3">
    <source>
        <dbReference type="Proteomes" id="UP000018144"/>
    </source>
</evidence>
<protein>
    <submittedName>
        <fullName evidence="2">Uncharacterized protein</fullName>
    </submittedName>
</protein>
<keyword evidence="1" id="KW-0732">Signal</keyword>
<reference evidence="2 3" key="1">
    <citation type="journal article" date="2013" name="PLoS Genet.">
        <title>The genome and development-dependent transcriptomes of Pyronema confluens: a window into fungal evolution.</title>
        <authorList>
            <person name="Traeger S."/>
            <person name="Altegoer F."/>
            <person name="Freitag M."/>
            <person name="Gabaldon T."/>
            <person name="Kempken F."/>
            <person name="Kumar A."/>
            <person name="Marcet-Houben M."/>
            <person name="Poggeler S."/>
            <person name="Stajich J.E."/>
            <person name="Nowrousian M."/>
        </authorList>
    </citation>
    <scope>NUCLEOTIDE SEQUENCE [LARGE SCALE GENOMIC DNA]</scope>
    <source>
        <strain evidence="3">CBS 100304</strain>
        <tissue evidence="2">Vegetative mycelium</tissue>
    </source>
</reference>
<evidence type="ECO:0000256" key="1">
    <source>
        <dbReference type="SAM" id="SignalP"/>
    </source>
</evidence>
<dbReference type="EMBL" id="HF935519">
    <property type="protein sequence ID" value="CCX10175.1"/>
    <property type="molecule type" value="Genomic_DNA"/>
</dbReference>
<feature type="chain" id="PRO_5004651046" evidence="1">
    <location>
        <begin position="17"/>
        <end position="61"/>
    </location>
</feature>